<protein>
    <submittedName>
        <fullName evidence="1">Uncharacterized protein</fullName>
    </submittedName>
</protein>
<comment type="caution">
    <text evidence="1">The sequence shown here is derived from an EMBL/GenBank/DDBJ whole genome shotgun (WGS) entry which is preliminary data.</text>
</comment>
<name>A0A9W6KWE8_9ACTN</name>
<evidence type="ECO:0000313" key="1">
    <source>
        <dbReference type="EMBL" id="GLL07640.1"/>
    </source>
</evidence>
<dbReference type="EMBL" id="BSFP01000104">
    <property type="protein sequence ID" value="GLL07640.1"/>
    <property type="molecule type" value="Genomic_DNA"/>
</dbReference>
<accession>A0A9W6KWE8</accession>
<gene>
    <name evidence="1" type="ORF">GCM10017581_093940</name>
</gene>
<dbReference type="Proteomes" id="UP001143480">
    <property type="component" value="Unassembled WGS sequence"/>
</dbReference>
<reference evidence="1" key="1">
    <citation type="journal article" date="2014" name="Int. J. Syst. Evol. Microbiol.">
        <title>Complete genome sequence of Corynebacterium casei LMG S-19264T (=DSM 44701T), isolated from a smear-ripened cheese.</title>
        <authorList>
            <consortium name="US DOE Joint Genome Institute (JGI-PGF)"/>
            <person name="Walter F."/>
            <person name="Albersmeier A."/>
            <person name="Kalinowski J."/>
            <person name="Ruckert C."/>
        </authorList>
    </citation>
    <scope>NUCLEOTIDE SEQUENCE</scope>
    <source>
        <strain evidence="1">VKM Ac-1321</strain>
    </source>
</reference>
<keyword evidence="2" id="KW-1185">Reference proteome</keyword>
<evidence type="ECO:0000313" key="2">
    <source>
        <dbReference type="Proteomes" id="UP001143480"/>
    </source>
</evidence>
<reference evidence="1" key="2">
    <citation type="submission" date="2023-01" db="EMBL/GenBank/DDBJ databases">
        <authorList>
            <person name="Sun Q."/>
            <person name="Evtushenko L."/>
        </authorList>
    </citation>
    <scope>NUCLEOTIDE SEQUENCE</scope>
    <source>
        <strain evidence="1">VKM Ac-1321</strain>
    </source>
</reference>
<organism evidence="1 2">
    <name type="scientific">Dactylosporangium matsuzakiense</name>
    <dbReference type="NCBI Taxonomy" id="53360"/>
    <lineage>
        <taxon>Bacteria</taxon>
        <taxon>Bacillati</taxon>
        <taxon>Actinomycetota</taxon>
        <taxon>Actinomycetes</taxon>
        <taxon>Micromonosporales</taxon>
        <taxon>Micromonosporaceae</taxon>
        <taxon>Dactylosporangium</taxon>
    </lineage>
</organism>
<proteinExistence type="predicted"/>
<dbReference type="AlphaFoldDB" id="A0A9W6KWE8"/>
<sequence length="148" mass="15427">MLPGRTPFPPPPGSRCAVGMTRIDLSPPPGGPVHAAGTTLLPAVRIGRGRSAPVGLYVVDERGRARFVPAADVHRLAGYALAAVTVAAAAGVATAWSRRGRGPSIGTVHMGPGGWVSLKRSAAPPLRAPRGSRPWWARLLRARRLVAQ</sequence>